<dbReference type="RefSeq" id="WP_369227180.1">
    <property type="nucleotide sequence ID" value="NZ_CP163441.1"/>
</dbReference>
<proteinExistence type="predicted"/>
<protein>
    <submittedName>
        <fullName evidence="1">Uncharacterized protein</fullName>
    </submittedName>
</protein>
<accession>A0AB39R428</accession>
<evidence type="ECO:0000313" key="1">
    <source>
        <dbReference type="EMBL" id="XDQ48383.1"/>
    </source>
</evidence>
<gene>
    <name evidence="1" type="ORF">AB5J52_42425</name>
</gene>
<sequence length="60" mass="5936">MENPDIGAGIGVALPASLMAMGAPGPTATGFLAAGCFPPLGAPRFHRPAPLVSHEAQARA</sequence>
<organism evidence="1">
    <name type="scientific">Streptomyces sp. R39</name>
    <dbReference type="NCBI Taxonomy" id="3238631"/>
    <lineage>
        <taxon>Bacteria</taxon>
        <taxon>Bacillati</taxon>
        <taxon>Actinomycetota</taxon>
        <taxon>Actinomycetes</taxon>
        <taxon>Kitasatosporales</taxon>
        <taxon>Streptomycetaceae</taxon>
        <taxon>Streptomyces</taxon>
    </lineage>
</organism>
<dbReference type="AlphaFoldDB" id="A0AB39R428"/>
<dbReference type="EMBL" id="CP163441">
    <property type="protein sequence ID" value="XDQ48383.1"/>
    <property type="molecule type" value="Genomic_DNA"/>
</dbReference>
<reference evidence="1" key="1">
    <citation type="submission" date="2024-07" db="EMBL/GenBank/DDBJ databases">
        <authorList>
            <person name="Yu S.T."/>
        </authorList>
    </citation>
    <scope>NUCLEOTIDE SEQUENCE</scope>
    <source>
        <strain evidence="1">R39</strain>
    </source>
</reference>
<name>A0AB39R428_9ACTN</name>